<feature type="transmembrane region" description="Helical" evidence="7">
    <location>
        <begin position="236"/>
        <end position="255"/>
    </location>
</feature>
<dbReference type="PROSITE" id="PS50928">
    <property type="entry name" value="ABC_TM1"/>
    <property type="match status" value="1"/>
</dbReference>
<keyword evidence="6 7" id="KW-0472">Membrane</keyword>
<comment type="caution">
    <text evidence="9">The sequence shown here is derived from an EMBL/GenBank/DDBJ whole genome shotgun (WGS) entry which is preliminary data.</text>
</comment>
<dbReference type="InterPro" id="IPR050366">
    <property type="entry name" value="BP-dependent_transpt_permease"/>
</dbReference>
<evidence type="ECO:0000256" key="4">
    <source>
        <dbReference type="ARBA" id="ARBA00022692"/>
    </source>
</evidence>
<dbReference type="CDD" id="cd06261">
    <property type="entry name" value="TM_PBP2"/>
    <property type="match status" value="1"/>
</dbReference>
<evidence type="ECO:0000313" key="9">
    <source>
        <dbReference type="EMBL" id="CAD7288141.1"/>
    </source>
</evidence>
<gene>
    <name evidence="9" type="primary">nikC</name>
    <name evidence="9" type="ORF">LMG7974_00854</name>
</gene>
<feature type="transmembrane region" description="Helical" evidence="7">
    <location>
        <begin position="180"/>
        <end position="200"/>
    </location>
</feature>
<proteinExistence type="inferred from homology"/>
<dbReference type="EMBL" id="CAJHOF010000006">
    <property type="protein sequence ID" value="CAD7288141.1"/>
    <property type="molecule type" value="Genomic_DNA"/>
</dbReference>
<dbReference type="SUPFAM" id="SSF161098">
    <property type="entry name" value="MetI-like"/>
    <property type="match status" value="1"/>
</dbReference>
<evidence type="ECO:0000256" key="5">
    <source>
        <dbReference type="ARBA" id="ARBA00022989"/>
    </source>
</evidence>
<dbReference type="Gene3D" id="1.10.3720.10">
    <property type="entry name" value="MetI-like"/>
    <property type="match status" value="1"/>
</dbReference>
<organism evidence="9 10">
    <name type="scientific">Campylobacter majalis</name>
    <dbReference type="NCBI Taxonomy" id="2790656"/>
    <lineage>
        <taxon>Bacteria</taxon>
        <taxon>Pseudomonadati</taxon>
        <taxon>Campylobacterota</taxon>
        <taxon>Epsilonproteobacteria</taxon>
        <taxon>Campylobacterales</taxon>
        <taxon>Campylobacteraceae</taxon>
        <taxon>Campylobacter</taxon>
    </lineage>
</organism>
<keyword evidence="5 7" id="KW-1133">Transmembrane helix</keyword>
<comment type="subcellular location">
    <subcellularLocation>
        <location evidence="1 7">Cell membrane</location>
        <topology evidence="1 7">Multi-pass membrane protein</topology>
    </subcellularLocation>
</comment>
<evidence type="ECO:0000256" key="3">
    <source>
        <dbReference type="ARBA" id="ARBA00022475"/>
    </source>
</evidence>
<dbReference type="Proteomes" id="UP000789803">
    <property type="component" value="Unassembled WGS sequence"/>
</dbReference>
<accession>A0ABN7K6J1</accession>
<dbReference type="NCBIfam" id="NF007738">
    <property type="entry name" value="PRK10417.1"/>
    <property type="match status" value="1"/>
</dbReference>
<feature type="transmembrane region" description="Helical" evidence="7">
    <location>
        <begin position="68"/>
        <end position="94"/>
    </location>
</feature>
<feature type="transmembrane region" description="Helical" evidence="7">
    <location>
        <begin position="101"/>
        <end position="122"/>
    </location>
</feature>
<evidence type="ECO:0000256" key="7">
    <source>
        <dbReference type="RuleBase" id="RU363032"/>
    </source>
</evidence>
<dbReference type="PANTHER" id="PTHR43386">
    <property type="entry name" value="OLIGOPEPTIDE TRANSPORT SYSTEM PERMEASE PROTEIN APPC"/>
    <property type="match status" value="1"/>
</dbReference>
<evidence type="ECO:0000256" key="6">
    <source>
        <dbReference type="ARBA" id="ARBA00023136"/>
    </source>
</evidence>
<evidence type="ECO:0000256" key="1">
    <source>
        <dbReference type="ARBA" id="ARBA00004651"/>
    </source>
</evidence>
<protein>
    <submittedName>
        <fullName evidence="9">Nickel transport system permease protein NikC</fullName>
    </submittedName>
</protein>
<evidence type="ECO:0000313" key="10">
    <source>
        <dbReference type="Proteomes" id="UP000789803"/>
    </source>
</evidence>
<dbReference type="RefSeq" id="WP_229932661.1">
    <property type="nucleotide sequence ID" value="NZ_CAJHOF010000006.1"/>
</dbReference>
<keyword evidence="2 7" id="KW-0813">Transport</keyword>
<dbReference type="InterPro" id="IPR000515">
    <property type="entry name" value="MetI-like"/>
</dbReference>
<evidence type="ECO:0000256" key="2">
    <source>
        <dbReference type="ARBA" id="ARBA00022448"/>
    </source>
</evidence>
<sequence>MKKILLFSSLSIIFVLVFVSIFANYIAPFTPDEINLSNKFAQISSTHLLGTDHLGRDVLSRLIYGARISLGAVFVTLFLILSFGFLVGAVAGFVGGKTDQVLMRICDVFFALPTIVLSLFLVGILGTGLVNVIIAIAITHWAWYARIIRSVVLNLKNKEYVMISKISGASGFKNFTQNMLYPIIAQCIIVASLDIGHIMLHISGLSFLGLGVKAPEAEWGIMISDAKEFLFTAPELIYYPGFALFLAVMSFNVLGDYLRDKLGNKAILKDENVQP</sequence>
<keyword evidence="10" id="KW-1185">Reference proteome</keyword>
<dbReference type="InterPro" id="IPR035906">
    <property type="entry name" value="MetI-like_sf"/>
</dbReference>
<keyword evidence="4 7" id="KW-0812">Transmembrane</keyword>
<dbReference type="Pfam" id="PF00528">
    <property type="entry name" value="BPD_transp_1"/>
    <property type="match status" value="1"/>
</dbReference>
<feature type="transmembrane region" description="Helical" evidence="7">
    <location>
        <begin position="128"/>
        <end position="148"/>
    </location>
</feature>
<keyword evidence="3" id="KW-1003">Cell membrane</keyword>
<comment type="similarity">
    <text evidence="7">Belongs to the binding-protein-dependent transport system permease family.</text>
</comment>
<evidence type="ECO:0000259" key="8">
    <source>
        <dbReference type="PROSITE" id="PS50928"/>
    </source>
</evidence>
<feature type="domain" description="ABC transmembrane type-1" evidence="8">
    <location>
        <begin position="66"/>
        <end position="255"/>
    </location>
</feature>
<reference evidence="9 10" key="1">
    <citation type="submission" date="2020-11" db="EMBL/GenBank/DDBJ databases">
        <authorList>
            <person name="Peeters C."/>
        </authorList>
    </citation>
    <scope>NUCLEOTIDE SEQUENCE [LARGE SCALE GENOMIC DNA]</scope>
    <source>
        <strain evidence="9 10">LMG 7974</strain>
    </source>
</reference>
<dbReference type="PANTHER" id="PTHR43386:SF1">
    <property type="entry name" value="D,D-DIPEPTIDE TRANSPORT SYSTEM PERMEASE PROTEIN DDPC-RELATED"/>
    <property type="match status" value="1"/>
</dbReference>
<name>A0ABN7K6J1_9BACT</name>